<evidence type="ECO:0000313" key="2">
    <source>
        <dbReference type="Proteomes" id="UP000464620"/>
    </source>
</evidence>
<dbReference type="Pfam" id="PF03140">
    <property type="entry name" value="DUF247"/>
    <property type="match status" value="1"/>
</dbReference>
<sequence length="386" mass="45201">MDSEEEEYALPYWIEMQWKRAEESRAKLVGDVTNISNSRIRRTPEYMAERAEFRRYYLPQLIAIGPVHLARRQHLQGEPFKEAWTTMYLTDTNQSVKDLYSTIIRESELLKEISQLHEEETWQYCTHVEDTNEFITWLLIVDGCSILHLLEKSGNSVDPQRELKASVDKLDLLVMDNQIPFQVLRLFCKDEARLEKCLLNFLQVHDYLRKALLMRDLDTIHNEIRVEIKIKRRSLHLTKYRIGTIRELKAAGISLRRHSDGNSIYPSFKDGILHLPELVVDGTMPHIFLNLVAYEMSHSHSDFEISSYLVLLSSLVDQPEDVKELRLAGILINEIASDKEVSDLFNKMDIILVPETPWFANIRDQIHLHFESKRGRIISNLLLVKF</sequence>
<dbReference type="InterPro" id="IPR004158">
    <property type="entry name" value="DUF247_pln"/>
</dbReference>
<dbReference type="PANTHER" id="PTHR31549:SF191">
    <property type="entry name" value="DUF247 DOMAIN PROTEIN"/>
    <property type="match status" value="1"/>
</dbReference>
<dbReference type="PANTHER" id="PTHR31549">
    <property type="entry name" value="PROTEIN, PUTATIVE (DUF247)-RELATED-RELATED"/>
    <property type="match status" value="1"/>
</dbReference>
<protein>
    <submittedName>
        <fullName evidence="1">UPF0481 protein</fullName>
    </submittedName>
</protein>
<proteinExistence type="predicted"/>
<name>A0A6B9V5V0_ARAHY</name>
<dbReference type="EMBL" id="CP031001">
    <property type="protein sequence ID" value="QHN75642.1"/>
    <property type="molecule type" value="Genomic_DNA"/>
</dbReference>
<evidence type="ECO:0000313" key="1">
    <source>
        <dbReference type="EMBL" id="QHN75642.1"/>
    </source>
</evidence>
<gene>
    <name evidence="1" type="ORF">DS421_19g637010</name>
</gene>
<organism evidence="1 2">
    <name type="scientific">Arachis hypogaea</name>
    <name type="common">Peanut</name>
    <dbReference type="NCBI Taxonomy" id="3818"/>
    <lineage>
        <taxon>Eukaryota</taxon>
        <taxon>Viridiplantae</taxon>
        <taxon>Streptophyta</taxon>
        <taxon>Embryophyta</taxon>
        <taxon>Tracheophyta</taxon>
        <taxon>Spermatophyta</taxon>
        <taxon>Magnoliopsida</taxon>
        <taxon>eudicotyledons</taxon>
        <taxon>Gunneridae</taxon>
        <taxon>Pentapetalae</taxon>
        <taxon>rosids</taxon>
        <taxon>fabids</taxon>
        <taxon>Fabales</taxon>
        <taxon>Fabaceae</taxon>
        <taxon>Papilionoideae</taxon>
        <taxon>50 kb inversion clade</taxon>
        <taxon>dalbergioids sensu lato</taxon>
        <taxon>Dalbergieae</taxon>
        <taxon>Pterocarpus clade</taxon>
        <taxon>Arachis</taxon>
    </lineage>
</organism>
<dbReference type="Proteomes" id="UP000464620">
    <property type="component" value="Chromosome B09"/>
</dbReference>
<accession>A0A6B9V5V0</accession>
<reference evidence="1 2" key="1">
    <citation type="submission" date="2020-01" db="EMBL/GenBank/DDBJ databases">
        <title>Genome sequence of Arachis hypogaea, cultivar Shitouqi.</title>
        <authorList>
            <person name="Zhuang W."/>
            <person name="Chen H."/>
            <person name="Varshney R."/>
            <person name="Wang D."/>
            <person name="Ming R."/>
        </authorList>
    </citation>
    <scope>NUCLEOTIDE SEQUENCE [LARGE SCALE GENOMIC DNA]</scope>
    <source>
        <tissue evidence="1">Young leaf</tissue>
    </source>
</reference>
<dbReference type="AlphaFoldDB" id="A0A6B9V5V0"/>